<gene>
    <name evidence="5" type="ORF">TRFO_25112</name>
</gene>
<evidence type="ECO:0000313" key="5">
    <source>
        <dbReference type="EMBL" id="OHT06806.1"/>
    </source>
</evidence>
<evidence type="ECO:0000313" key="6">
    <source>
        <dbReference type="Proteomes" id="UP000179807"/>
    </source>
</evidence>
<sequence>METTSEEHEKSIFDEFIESHPYPVHYVRFTAPDDSEEGQKKRKKQFLYYVSGYAARLIRAILDKSGFTETKEIDEALLIVGSALEDEKVSTLKVGQKTNHYMKTFSLGSKEGYHKLMENVTAHTGSRPNYYPESYLIPAELTELRENFETSDLWIAKPAGGARGQGIQVVTDIPKLRPGRRMIVQKYIKDPLLINGLKFDLRFYVAVPSLDPLRVYIFDNGLVRLATLPYKENLEHPEEVAAHLTNFSINRDKEGFIATDDVANDGKGNKWSHAPLWPFLESVGFSSDEIKRKIEDAVTQVILAAHSTFKEQKNHRNAFELFGFDVMIDENQNISIIEVNVTPALGTSSELDRFIKTPLVKDIFNISLIPKTPKLPKVVENLEKIMRDERKPENEEEKQPEPASTKPAKGGKNSKNSKGNKNAASTNDEEIENMEEKMKLREFVTVCEFELANQRHGGFRCIWPTKERWEEMGDLFEKKSENDEMLKKWIEFNDDEKKNFLEERYEDFKNHVSAE</sequence>
<dbReference type="PROSITE" id="PS51221">
    <property type="entry name" value="TTL"/>
    <property type="match status" value="1"/>
</dbReference>
<dbReference type="Gene3D" id="3.30.470.20">
    <property type="entry name" value="ATP-grasp fold, B domain"/>
    <property type="match status" value="1"/>
</dbReference>
<dbReference type="GO" id="GO:0070740">
    <property type="term" value="F:tubulin-glutamic acid ligase activity"/>
    <property type="evidence" value="ECO:0007669"/>
    <property type="project" value="TreeGrafter"/>
</dbReference>
<accession>A0A1J4KAU6</accession>
<evidence type="ECO:0000256" key="1">
    <source>
        <dbReference type="ARBA" id="ARBA00022598"/>
    </source>
</evidence>
<reference evidence="5" key="1">
    <citation type="submission" date="2016-10" db="EMBL/GenBank/DDBJ databases">
        <authorList>
            <person name="Benchimol M."/>
            <person name="Almeida L.G."/>
            <person name="Vasconcelos A.T."/>
            <person name="Perreira-Neves A."/>
            <person name="Rosa I.A."/>
            <person name="Tasca T."/>
            <person name="Bogo M.R."/>
            <person name="de Souza W."/>
        </authorList>
    </citation>
    <scope>NUCLEOTIDE SEQUENCE [LARGE SCALE GENOMIC DNA]</scope>
    <source>
        <strain evidence="5">K</strain>
    </source>
</reference>
<dbReference type="PANTHER" id="PTHR12241">
    <property type="entry name" value="TUBULIN POLYGLUTAMYLASE"/>
    <property type="match status" value="1"/>
</dbReference>
<dbReference type="AlphaFoldDB" id="A0A1J4KAU6"/>
<protein>
    <submittedName>
        <fullName evidence="5">Tubulin-tyrosine ligase family protein</fullName>
    </submittedName>
</protein>
<dbReference type="OrthoDB" id="202825at2759"/>
<dbReference type="Proteomes" id="UP000179807">
    <property type="component" value="Unassembled WGS sequence"/>
</dbReference>
<feature type="compositionally biased region" description="Basic and acidic residues" evidence="4">
    <location>
        <begin position="387"/>
        <end position="400"/>
    </location>
</feature>
<dbReference type="RefSeq" id="XP_068359942.1">
    <property type="nucleotide sequence ID" value="XM_068504143.1"/>
</dbReference>
<keyword evidence="6" id="KW-1185">Reference proteome</keyword>
<proteinExistence type="predicted"/>
<dbReference type="Pfam" id="PF03133">
    <property type="entry name" value="TTL"/>
    <property type="match status" value="1"/>
</dbReference>
<evidence type="ECO:0000256" key="2">
    <source>
        <dbReference type="ARBA" id="ARBA00022741"/>
    </source>
</evidence>
<evidence type="ECO:0000256" key="3">
    <source>
        <dbReference type="ARBA" id="ARBA00022840"/>
    </source>
</evidence>
<feature type="region of interest" description="Disordered" evidence="4">
    <location>
        <begin position="387"/>
        <end position="429"/>
    </location>
</feature>
<dbReference type="GO" id="GO:0005524">
    <property type="term" value="F:ATP binding"/>
    <property type="evidence" value="ECO:0007669"/>
    <property type="project" value="UniProtKB-KW"/>
</dbReference>
<dbReference type="EMBL" id="MLAK01000715">
    <property type="protein sequence ID" value="OHT06806.1"/>
    <property type="molecule type" value="Genomic_DNA"/>
</dbReference>
<dbReference type="GO" id="GO:0036064">
    <property type="term" value="C:ciliary basal body"/>
    <property type="evidence" value="ECO:0007669"/>
    <property type="project" value="TreeGrafter"/>
</dbReference>
<dbReference type="GO" id="GO:0000226">
    <property type="term" value="P:microtubule cytoskeleton organization"/>
    <property type="evidence" value="ECO:0007669"/>
    <property type="project" value="TreeGrafter"/>
</dbReference>
<dbReference type="SUPFAM" id="SSF56059">
    <property type="entry name" value="Glutathione synthetase ATP-binding domain-like"/>
    <property type="match status" value="1"/>
</dbReference>
<keyword evidence="2" id="KW-0547">Nucleotide-binding</keyword>
<keyword evidence="1 5" id="KW-0436">Ligase</keyword>
<comment type="caution">
    <text evidence="5">The sequence shown here is derived from an EMBL/GenBank/DDBJ whole genome shotgun (WGS) entry which is preliminary data.</text>
</comment>
<dbReference type="PANTHER" id="PTHR12241:SF162">
    <property type="entry name" value="TUBULIN MONOGLUTAMYLASE TTLL4"/>
    <property type="match status" value="1"/>
</dbReference>
<name>A0A1J4KAU6_9EUKA</name>
<dbReference type="GO" id="GO:0015631">
    <property type="term" value="F:tubulin binding"/>
    <property type="evidence" value="ECO:0007669"/>
    <property type="project" value="TreeGrafter"/>
</dbReference>
<feature type="compositionally biased region" description="Low complexity" evidence="4">
    <location>
        <begin position="408"/>
        <end position="425"/>
    </location>
</feature>
<organism evidence="5 6">
    <name type="scientific">Tritrichomonas foetus</name>
    <dbReference type="NCBI Taxonomy" id="1144522"/>
    <lineage>
        <taxon>Eukaryota</taxon>
        <taxon>Metamonada</taxon>
        <taxon>Parabasalia</taxon>
        <taxon>Tritrichomonadida</taxon>
        <taxon>Tritrichomonadidae</taxon>
        <taxon>Tritrichomonas</taxon>
    </lineage>
</organism>
<evidence type="ECO:0000256" key="4">
    <source>
        <dbReference type="SAM" id="MobiDB-lite"/>
    </source>
</evidence>
<keyword evidence="3" id="KW-0067">ATP-binding</keyword>
<dbReference type="InterPro" id="IPR004344">
    <property type="entry name" value="TTL/TTLL_fam"/>
</dbReference>
<dbReference type="VEuPathDB" id="TrichDB:TRFO_25112"/>
<dbReference type="GeneID" id="94838847"/>